<feature type="region of interest" description="Disordered" evidence="9">
    <location>
        <begin position="587"/>
        <end position="606"/>
    </location>
</feature>
<dbReference type="GO" id="GO:0006915">
    <property type="term" value="P:apoptotic process"/>
    <property type="evidence" value="ECO:0007669"/>
    <property type="project" value="UniProtKB-KW"/>
</dbReference>
<dbReference type="InterPro" id="IPR031972">
    <property type="entry name" value="CSRNP_N"/>
</dbReference>
<comment type="caution">
    <text evidence="11">The sequence shown here is derived from an EMBL/GenBank/DDBJ whole genome shotgun (WGS) entry which is preliminary data.</text>
</comment>
<evidence type="ECO:0000256" key="5">
    <source>
        <dbReference type="ARBA" id="ARBA00023125"/>
    </source>
</evidence>
<evidence type="ECO:0000256" key="2">
    <source>
        <dbReference type="ARBA" id="ARBA00008548"/>
    </source>
</evidence>
<proteinExistence type="inferred from homology"/>
<dbReference type="GO" id="GO:0005634">
    <property type="term" value="C:nucleus"/>
    <property type="evidence" value="ECO:0007669"/>
    <property type="project" value="UniProtKB-SubCell"/>
</dbReference>
<feature type="compositionally biased region" description="Polar residues" evidence="9">
    <location>
        <begin position="651"/>
        <end position="682"/>
    </location>
</feature>
<evidence type="ECO:0000256" key="8">
    <source>
        <dbReference type="ARBA" id="ARBA00023242"/>
    </source>
</evidence>
<comment type="similarity">
    <text evidence="2">Belongs to the AXUD1 family.</text>
</comment>
<sequence length="688" mass="76187">MADLTPSPTRLKKRQCVTFSTVEVYYFDRTQGFICVPSQGGSTLGMQAMHWGVEEFSVNSHQYLRLLERYLLILRKYRAGKLILRSEQVDFLEKALKCAPEAIQRRVLGCWNRQPVTADNQVASSMSPDSVVERESDSNLPNVQHCPHLTSLPTVRRSTVCEDPPIEEEDERMLSVLDCYFLPLLSVKKRRVLLRRSGMRTVDPTERIECQAIRLSRDICGCSCTDGVCLPNQCQCAINGIKCQMDRLNFPCPCTSASVCQNPQGRIEFNPIRVRAHYLHTRMRLEMEKDQAPSLQDERREEPLAKRQRLNEPASATKSSTDQMTTEFNNELQAQPKEFFLNTTTVNGGCKDCEEDRYVHLIVQKFVTGKNEQSSDVNPSDLDVEPMGSTTVEKFLNSNDVTASDDAIQCTAVNKDSTLQLVGPAPEAFCDDKQVIANGHPEAAYTNEPGEHMNCRMVDPLLCTTSPLTDIFPYLSGNVSETFEVSTCPASFGHLPDAELILPVPNELQHTSEDEPSQPDFAVPVPALNDSRLFLPSNGCEITDSSDAVRRCTLEPISSLFASCSTLVASDSLIVSALPANLITSEERPNSQVREIKEPPVSKPIISDLTRSSNKISCDPVLSENCTTENIICSFDDSSADTGTANVNPSISSDKLNLTSPNSCSEIQDSSRNTNGPSSSPYLESVRA</sequence>
<dbReference type="AlphaFoldDB" id="A0A8E0VG32"/>
<feature type="compositionally biased region" description="Basic and acidic residues" evidence="9">
    <location>
        <begin position="288"/>
        <end position="305"/>
    </location>
</feature>
<evidence type="ECO:0000313" key="12">
    <source>
        <dbReference type="Proteomes" id="UP000728185"/>
    </source>
</evidence>
<evidence type="ECO:0000256" key="1">
    <source>
        <dbReference type="ARBA" id="ARBA00004123"/>
    </source>
</evidence>
<organism evidence="11 12">
    <name type="scientific">Fasciolopsis buskii</name>
    <dbReference type="NCBI Taxonomy" id="27845"/>
    <lineage>
        <taxon>Eukaryota</taxon>
        <taxon>Metazoa</taxon>
        <taxon>Spiralia</taxon>
        <taxon>Lophotrochozoa</taxon>
        <taxon>Platyhelminthes</taxon>
        <taxon>Trematoda</taxon>
        <taxon>Digenea</taxon>
        <taxon>Plagiorchiida</taxon>
        <taxon>Echinostomata</taxon>
        <taxon>Echinostomatoidea</taxon>
        <taxon>Fasciolidae</taxon>
        <taxon>Fasciolopsis</taxon>
    </lineage>
</organism>
<evidence type="ECO:0000256" key="7">
    <source>
        <dbReference type="ARBA" id="ARBA00023163"/>
    </source>
</evidence>
<evidence type="ECO:0000256" key="9">
    <source>
        <dbReference type="SAM" id="MobiDB-lite"/>
    </source>
</evidence>
<name>A0A8E0VG32_9TREM</name>
<dbReference type="Proteomes" id="UP000728185">
    <property type="component" value="Unassembled WGS sequence"/>
</dbReference>
<dbReference type="PANTHER" id="PTHR13580">
    <property type="entry name" value="TGF-BETA INDUCED APOPTOSIS PROTEIN"/>
    <property type="match status" value="1"/>
</dbReference>
<evidence type="ECO:0000259" key="10">
    <source>
        <dbReference type="Pfam" id="PF16019"/>
    </source>
</evidence>
<evidence type="ECO:0000256" key="6">
    <source>
        <dbReference type="ARBA" id="ARBA00023159"/>
    </source>
</evidence>
<feature type="compositionally biased region" description="Polar residues" evidence="9">
    <location>
        <begin position="314"/>
        <end position="324"/>
    </location>
</feature>
<reference evidence="11" key="1">
    <citation type="submission" date="2019-05" db="EMBL/GenBank/DDBJ databases">
        <title>Annotation for the trematode Fasciolopsis buski.</title>
        <authorList>
            <person name="Choi Y.-J."/>
        </authorList>
    </citation>
    <scope>NUCLEOTIDE SEQUENCE</scope>
    <source>
        <strain evidence="11">HT</strain>
        <tissue evidence="11">Whole worm</tissue>
    </source>
</reference>
<dbReference type="Pfam" id="PF16019">
    <property type="entry name" value="CSRNP_N"/>
    <property type="match status" value="2"/>
</dbReference>
<protein>
    <submittedName>
        <fullName evidence="11">Cysteine/serine-rich nuclear protein 2</fullName>
    </submittedName>
</protein>
<feature type="domain" description="Cysteine/serine-rich nuclear protein N-terminal" evidence="10">
    <location>
        <begin position="166"/>
        <end position="289"/>
    </location>
</feature>
<keyword evidence="3" id="KW-0053">Apoptosis</keyword>
<keyword evidence="5" id="KW-0238">DNA-binding</keyword>
<keyword evidence="7" id="KW-0804">Transcription</keyword>
<accession>A0A8E0VG32</accession>
<evidence type="ECO:0000256" key="3">
    <source>
        <dbReference type="ARBA" id="ARBA00022703"/>
    </source>
</evidence>
<feature type="region of interest" description="Disordered" evidence="9">
    <location>
        <begin position="288"/>
        <end position="324"/>
    </location>
</feature>
<keyword evidence="8" id="KW-0539">Nucleus</keyword>
<gene>
    <name evidence="11" type="ORF">FBUS_00555</name>
</gene>
<keyword evidence="4" id="KW-0805">Transcription regulation</keyword>
<dbReference type="PANTHER" id="PTHR13580:SF9">
    <property type="entry name" value="AXIN1 UP-REGULATED 1, ISOFORM A"/>
    <property type="match status" value="1"/>
</dbReference>
<keyword evidence="6" id="KW-0010">Activator</keyword>
<keyword evidence="12" id="KW-1185">Reference proteome</keyword>
<feature type="compositionally biased region" description="Basic and acidic residues" evidence="9">
    <location>
        <begin position="587"/>
        <end position="600"/>
    </location>
</feature>
<evidence type="ECO:0000313" key="11">
    <source>
        <dbReference type="EMBL" id="KAA0191676.1"/>
    </source>
</evidence>
<feature type="domain" description="Cysteine/serine-rich nuclear protein N-terminal" evidence="10">
    <location>
        <begin position="13"/>
        <end position="63"/>
    </location>
</feature>
<dbReference type="InterPro" id="IPR023260">
    <property type="entry name" value="Cys/Ser-rich_nuc_prot"/>
</dbReference>
<dbReference type="GO" id="GO:0000981">
    <property type="term" value="F:DNA-binding transcription factor activity, RNA polymerase II-specific"/>
    <property type="evidence" value="ECO:0007669"/>
    <property type="project" value="TreeGrafter"/>
</dbReference>
<evidence type="ECO:0000256" key="4">
    <source>
        <dbReference type="ARBA" id="ARBA00023015"/>
    </source>
</evidence>
<feature type="region of interest" description="Disordered" evidence="9">
    <location>
        <begin position="651"/>
        <end position="688"/>
    </location>
</feature>
<dbReference type="EMBL" id="LUCM01006188">
    <property type="protein sequence ID" value="KAA0191676.1"/>
    <property type="molecule type" value="Genomic_DNA"/>
</dbReference>
<comment type="subcellular location">
    <subcellularLocation>
        <location evidence="1">Nucleus</location>
    </subcellularLocation>
</comment>
<dbReference type="PRINTS" id="PR02031">
    <property type="entry name" value="CYSSERRICHNP"/>
</dbReference>
<dbReference type="OrthoDB" id="5946974at2759"/>
<dbReference type="GO" id="GO:0043565">
    <property type="term" value="F:sequence-specific DNA binding"/>
    <property type="evidence" value="ECO:0007669"/>
    <property type="project" value="TreeGrafter"/>
</dbReference>